<comment type="caution">
    <text evidence="2">The sequence shown here is derived from an EMBL/GenBank/DDBJ whole genome shotgun (WGS) entry which is preliminary data.</text>
</comment>
<feature type="region of interest" description="Disordered" evidence="1">
    <location>
        <begin position="237"/>
        <end position="295"/>
    </location>
</feature>
<name>A0ABT9H8D6_9SPHN</name>
<evidence type="ECO:0000256" key="1">
    <source>
        <dbReference type="SAM" id="MobiDB-lite"/>
    </source>
</evidence>
<feature type="compositionally biased region" description="Low complexity" evidence="1">
    <location>
        <begin position="251"/>
        <end position="261"/>
    </location>
</feature>
<evidence type="ECO:0000313" key="3">
    <source>
        <dbReference type="Proteomes" id="UP001235664"/>
    </source>
</evidence>
<keyword evidence="3" id="KW-1185">Reference proteome</keyword>
<feature type="compositionally biased region" description="Basic and acidic residues" evidence="1">
    <location>
        <begin position="237"/>
        <end position="249"/>
    </location>
</feature>
<protein>
    <submittedName>
        <fullName evidence="2">Uncharacterized protein</fullName>
    </submittedName>
</protein>
<feature type="compositionally biased region" description="Pro residues" evidence="1">
    <location>
        <begin position="1"/>
        <end position="22"/>
    </location>
</feature>
<dbReference type="EMBL" id="JAVAIL010000002">
    <property type="protein sequence ID" value="MDP4539581.1"/>
    <property type="molecule type" value="Genomic_DNA"/>
</dbReference>
<dbReference type="Proteomes" id="UP001235664">
    <property type="component" value="Unassembled WGS sequence"/>
</dbReference>
<sequence>MTAPDSPPPAPDSPETPAPLAPHSPRGTLPAFAPVPRLKQRSNGWTPAVQCAFIEALADTGSVSSACRAVGRADHGAYLLRRHPEAGEFRAAWAAALDLGIQRIEDVAMERALHGVEVPVYSYGKLVGSRTVHNDRLLMFLLRNRAPQRFSEGRARGLSALDRMELARLKKQWHREWRETWEAERALRDTEEEQESYERIDAWIDTMHTNRMRRMSPRARAALDEHNRIMEEDRAAGYDPWHDPEHPDYHGAAARAAAGESEAIRLPPPGWGEKEEEPEQEPGPRRHGLKDEGWE</sequence>
<reference evidence="2 3" key="1">
    <citation type="submission" date="2023-08" db="EMBL/GenBank/DDBJ databases">
        <title>genomic of DY56.</title>
        <authorList>
            <person name="Wang Y."/>
        </authorList>
    </citation>
    <scope>NUCLEOTIDE SEQUENCE [LARGE SCALE GENOMIC DNA]</scope>
    <source>
        <strain evidence="2 3">DY56-A-20</strain>
    </source>
</reference>
<proteinExistence type="predicted"/>
<evidence type="ECO:0000313" key="2">
    <source>
        <dbReference type="EMBL" id="MDP4539581.1"/>
    </source>
</evidence>
<feature type="region of interest" description="Disordered" evidence="1">
    <location>
        <begin position="1"/>
        <end position="32"/>
    </location>
</feature>
<accession>A0ABT9H8D6</accession>
<gene>
    <name evidence="2" type="ORF">Q9K01_08105</name>
</gene>
<dbReference type="RefSeq" id="WP_305929702.1">
    <property type="nucleotide sequence ID" value="NZ_JAVAIL010000002.1"/>
</dbReference>
<organism evidence="2 3">
    <name type="scientific">Qipengyuania benthica</name>
    <dbReference type="NCBI Taxonomy" id="3067651"/>
    <lineage>
        <taxon>Bacteria</taxon>
        <taxon>Pseudomonadati</taxon>
        <taxon>Pseudomonadota</taxon>
        <taxon>Alphaproteobacteria</taxon>
        <taxon>Sphingomonadales</taxon>
        <taxon>Erythrobacteraceae</taxon>
        <taxon>Qipengyuania</taxon>
    </lineage>
</organism>